<evidence type="ECO:0000256" key="3">
    <source>
        <dbReference type="ARBA" id="ARBA00023136"/>
    </source>
</evidence>
<keyword evidence="4" id="KW-0325">Glycoprotein</keyword>
<evidence type="ECO:0000256" key="4">
    <source>
        <dbReference type="ARBA" id="ARBA00023180"/>
    </source>
</evidence>
<comment type="caution">
    <text evidence="11">The sequence shown here is derived from an EMBL/GenBank/DDBJ whole genome shotgun (WGS) entry which is preliminary data.</text>
</comment>
<dbReference type="SMART" id="SM00409">
    <property type="entry name" value="IG"/>
    <property type="match status" value="1"/>
</dbReference>
<comment type="subcellular location">
    <subcellularLocation>
        <location evidence="1">Cell membrane</location>
        <topology evidence="1">Single-pass type I membrane protein</topology>
    </subcellularLocation>
</comment>
<keyword evidence="9" id="KW-0812">Transmembrane</keyword>
<dbReference type="SMART" id="SM00408">
    <property type="entry name" value="IGc2"/>
    <property type="match status" value="1"/>
</dbReference>
<feature type="region of interest" description="Disordered" evidence="8">
    <location>
        <begin position="348"/>
        <end position="368"/>
    </location>
</feature>
<dbReference type="PANTHER" id="PTHR14340">
    <property type="entry name" value="MICROFIBRIL-ASSOCIATED GLYCOPROTEIN 3"/>
    <property type="match status" value="1"/>
</dbReference>
<keyword evidence="3 9" id="KW-0472">Membrane</keyword>
<evidence type="ECO:0000256" key="6">
    <source>
        <dbReference type="ARBA" id="ARBA00049640"/>
    </source>
</evidence>
<evidence type="ECO:0000313" key="11">
    <source>
        <dbReference type="EMBL" id="CAB1434603.1"/>
    </source>
</evidence>
<evidence type="ECO:0000256" key="2">
    <source>
        <dbReference type="ARBA" id="ARBA00022475"/>
    </source>
</evidence>
<keyword evidence="2" id="KW-1003">Cell membrane</keyword>
<dbReference type="Proteomes" id="UP001153269">
    <property type="component" value="Unassembled WGS sequence"/>
</dbReference>
<sequence length="368" mass="40074">MRRFRYNIRLKLIWVRGTGSSPLHVKSCSRSSPPDMSSRLLLSVLLLLLCGRAAQAAPSQSEDEDAWSPARMVADPSDRVIVVKEGSDALIECNVTRGHADVKWFSPQGAELGGEAGEKWQIEENGSLNISALSFDHRGRYTCVTTSDGGATRNYTVTVRVAYSSSGLGLYFVIVCLITFTIIMILNVARLCMVGSHLKKTENAINEFFRTEGAEKLQKALEVAKRIPIITSAKTLELAKVTQYKTMEFARHMEELARSVPLPPLIMNCRTVEEENAEKGNAASGRAEPVRAVLPGNRPAIGPPCSEQSGEDEDVCEALLSGERRGNDGDVAVQVSVHAVSEKVVGENKEEETLAAGSQTHVTMESNV</sequence>
<evidence type="ECO:0000256" key="1">
    <source>
        <dbReference type="ARBA" id="ARBA00004251"/>
    </source>
</evidence>
<feature type="domain" description="Ig-like" evidence="10">
    <location>
        <begin position="69"/>
        <end position="158"/>
    </location>
</feature>
<dbReference type="GO" id="GO:0005886">
    <property type="term" value="C:plasma membrane"/>
    <property type="evidence" value="ECO:0007669"/>
    <property type="project" value="UniProtKB-SubCell"/>
</dbReference>
<keyword evidence="9" id="KW-1133">Transmembrane helix</keyword>
<dbReference type="PANTHER" id="PTHR14340:SF4">
    <property type="entry name" value="MICROFIBRIL-ASSOCIATED GLYCOPROTEIN 3"/>
    <property type="match status" value="1"/>
</dbReference>
<name>A0A9N7YPF1_PLEPL</name>
<dbReference type="InterPro" id="IPR007110">
    <property type="entry name" value="Ig-like_dom"/>
</dbReference>
<reference evidence="11" key="1">
    <citation type="submission" date="2020-03" db="EMBL/GenBank/DDBJ databases">
        <authorList>
            <person name="Weist P."/>
        </authorList>
    </citation>
    <scope>NUCLEOTIDE SEQUENCE</scope>
</reference>
<dbReference type="InterPro" id="IPR036179">
    <property type="entry name" value="Ig-like_dom_sf"/>
</dbReference>
<dbReference type="PROSITE" id="PS50835">
    <property type="entry name" value="IG_LIKE"/>
    <property type="match status" value="1"/>
</dbReference>
<dbReference type="AlphaFoldDB" id="A0A9N7YPF1"/>
<dbReference type="Gene3D" id="2.60.40.10">
    <property type="entry name" value="Immunoglobulins"/>
    <property type="match status" value="1"/>
</dbReference>
<evidence type="ECO:0000256" key="7">
    <source>
        <dbReference type="ARBA" id="ARBA00049731"/>
    </source>
</evidence>
<proteinExistence type="predicted"/>
<protein>
    <recommendedName>
        <fullName evidence="7">Microfibril-associated glycoprotein 3</fullName>
    </recommendedName>
</protein>
<feature type="compositionally biased region" description="Polar residues" evidence="8">
    <location>
        <begin position="356"/>
        <end position="368"/>
    </location>
</feature>
<dbReference type="Pfam" id="PF13927">
    <property type="entry name" value="Ig_3"/>
    <property type="match status" value="1"/>
</dbReference>
<evidence type="ECO:0000256" key="9">
    <source>
        <dbReference type="SAM" id="Phobius"/>
    </source>
</evidence>
<dbReference type="InterPro" id="IPR013783">
    <property type="entry name" value="Ig-like_fold"/>
</dbReference>
<evidence type="ECO:0000313" key="12">
    <source>
        <dbReference type="Proteomes" id="UP001153269"/>
    </source>
</evidence>
<keyword evidence="5" id="KW-0393">Immunoglobulin domain</keyword>
<keyword evidence="12" id="KW-1185">Reference proteome</keyword>
<evidence type="ECO:0000256" key="8">
    <source>
        <dbReference type="SAM" id="MobiDB-lite"/>
    </source>
</evidence>
<dbReference type="InterPro" id="IPR003599">
    <property type="entry name" value="Ig_sub"/>
</dbReference>
<dbReference type="EMBL" id="CADEAL010001677">
    <property type="protein sequence ID" value="CAB1434603.1"/>
    <property type="molecule type" value="Genomic_DNA"/>
</dbReference>
<organism evidence="11 12">
    <name type="scientific">Pleuronectes platessa</name>
    <name type="common">European plaice</name>
    <dbReference type="NCBI Taxonomy" id="8262"/>
    <lineage>
        <taxon>Eukaryota</taxon>
        <taxon>Metazoa</taxon>
        <taxon>Chordata</taxon>
        <taxon>Craniata</taxon>
        <taxon>Vertebrata</taxon>
        <taxon>Euteleostomi</taxon>
        <taxon>Actinopterygii</taxon>
        <taxon>Neopterygii</taxon>
        <taxon>Teleostei</taxon>
        <taxon>Neoteleostei</taxon>
        <taxon>Acanthomorphata</taxon>
        <taxon>Carangaria</taxon>
        <taxon>Pleuronectiformes</taxon>
        <taxon>Pleuronectoidei</taxon>
        <taxon>Pleuronectidae</taxon>
        <taxon>Pleuronectes</taxon>
    </lineage>
</organism>
<dbReference type="SUPFAM" id="SSF48726">
    <property type="entry name" value="Immunoglobulin"/>
    <property type="match status" value="1"/>
</dbReference>
<evidence type="ECO:0000256" key="5">
    <source>
        <dbReference type="ARBA" id="ARBA00023319"/>
    </source>
</evidence>
<gene>
    <name evidence="11" type="ORF">PLEPLA_LOCUS22653</name>
</gene>
<evidence type="ECO:0000259" key="10">
    <source>
        <dbReference type="PROSITE" id="PS50835"/>
    </source>
</evidence>
<comment type="function">
    <text evidence="6">Component of the elastin-associated microfibrils.</text>
</comment>
<feature type="transmembrane region" description="Helical" evidence="9">
    <location>
        <begin position="168"/>
        <end position="189"/>
    </location>
</feature>
<accession>A0A9N7YPF1</accession>
<dbReference type="InterPro" id="IPR003598">
    <property type="entry name" value="Ig_sub2"/>
</dbReference>